<sequence length="436" mass="47439">MKIKKTLVAATALVLAAGLGLSGCGSNGGGKTEKTADGKVKITMWHGFSEADGKTLEKLVKDFNKSQNKYEIDAQLQPWSTIGETMVTKITSGDGPDIVTTGADNGEGWSIDGTFQCVSDFYSDAKYGTKNYIPNVVKQITFKIDGKEEKCGVPMGYAPTAVWYNTKMWQAAGLTENDYPKTWDELLETAKKLTIPGKQYGMALSDSGWASFLKGNGSGVYTTDGKVSINTPENKAFLEKMRDFYKGGYSLKGMDDTKARESFESGQSAMVIVGPWEDQAATDKHIDHDLFPVPDGNGTYVYPDGTKGSNTGSTGLYWWVTSQVKDSPKKQGIYDFMKFYNDKENQITWSLGSAYPPNNTQVQASDLQSRPLIAKIAKNTDHSYIAIAGLKGGFGDIAATVDALSNNTVRKDTDISQLLTTAEGKIKGYLNEYSTD</sequence>
<dbReference type="PANTHER" id="PTHR43649">
    <property type="entry name" value="ARABINOSE-BINDING PROTEIN-RELATED"/>
    <property type="match status" value="1"/>
</dbReference>
<feature type="signal peptide" evidence="1">
    <location>
        <begin position="1"/>
        <end position="22"/>
    </location>
</feature>
<keyword evidence="1" id="KW-0732">Signal</keyword>
<dbReference type="EMBL" id="JGYP01000005">
    <property type="protein sequence ID" value="KFI44722.1"/>
    <property type="molecule type" value="Genomic_DNA"/>
</dbReference>
<dbReference type="STRING" id="1437606.BBOH_1445"/>
<proteinExistence type="predicted"/>
<dbReference type="eggNOG" id="COG1653">
    <property type="taxonomic scope" value="Bacteria"/>
</dbReference>
<dbReference type="PROSITE" id="PS51257">
    <property type="entry name" value="PROKAR_LIPOPROTEIN"/>
    <property type="match status" value="1"/>
</dbReference>
<organism evidence="2 3">
    <name type="scientific">Bifidobacterium bohemicum DSM 22767</name>
    <dbReference type="NCBI Taxonomy" id="1437606"/>
    <lineage>
        <taxon>Bacteria</taxon>
        <taxon>Bacillati</taxon>
        <taxon>Actinomycetota</taxon>
        <taxon>Actinomycetes</taxon>
        <taxon>Bifidobacteriales</taxon>
        <taxon>Bifidobacteriaceae</taxon>
        <taxon>Bifidobacterium</taxon>
    </lineage>
</organism>
<evidence type="ECO:0000313" key="3">
    <source>
        <dbReference type="Proteomes" id="UP000029096"/>
    </source>
</evidence>
<gene>
    <name evidence="2" type="ORF">BBOH_1445</name>
</gene>
<name>A0A086ZDX2_9BIFI</name>
<protein>
    <submittedName>
        <fullName evidence="2">ABC transporter, substrate-binding protein</fullName>
    </submittedName>
</protein>
<dbReference type="InterPro" id="IPR006059">
    <property type="entry name" value="SBP"/>
</dbReference>
<dbReference type="InterPro" id="IPR050490">
    <property type="entry name" value="Bact_solute-bd_prot1"/>
</dbReference>
<dbReference type="Gene3D" id="3.40.190.10">
    <property type="entry name" value="Periplasmic binding protein-like II"/>
    <property type="match status" value="1"/>
</dbReference>
<dbReference type="AlphaFoldDB" id="A0A086ZDX2"/>
<comment type="caution">
    <text evidence="2">The sequence shown here is derived from an EMBL/GenBank/DDBJ whole genome shotgun (WGS) entry which is preliminary data.</text>
</comment>
<dbReference type="PANTHER" id="PTHR43649:SF12">
    <property type="entry name" value="DIACETYLCHITOBIOSE BINDING PROTEIN DASA"/>
    <property type="match status" value="1"/>
</dbReference>
<evidence type="ECO:0000256" key="1">
    <source>
        <dbReference type="SAM" id="SignalP"/>
    </source>
</evidence>
<evidence type="ECO:0000313" key="2">
    <source>
        <dbReference type="EMBL" id="KFI44722.1"/>
    </source>
</evidence>
<dbReference type="OrthoDB" id="2510110at2"/>
<dbReference type="RefSeq" id="WP_033522455.1">
    <property type="nucleotide sequence ID" value="NZ_JDUS01000021.1"/>
</dbReference>
<dbReference type="Proteomes" id="UP000029096">
    <property type="component" value="Unassembled WGS sequence"/>
</dbReference>
<reference evidence="2 3" key="1">
    <citation type="submission" date="2014-03" db="EMBL/GenBank/DDBJ databases">
        <title>Genomics of Bifidobacteria.</title>
        <authorList>
            <person name="Ventura M."/>
            <person name="Milani C."/>
            <person name="Lugli G.A."/>
        </authorList>
    </citation>
    <scope>NUCLEOTIDE SEQUENCE [LARGE SCALE GENOMIC DNA]</scope>
    <source>
        <strain evidence="2 3">DSM 22767</strain>
    </source>
</reference>
<dbReference type="SUPFAM" id="SSF53850">
    <property type="entry name" value="Periplasmic binding protein-like II"/>
    <property type="match status" value="1"/>
</dbReference>
<feature type="chain" id="PRO_5039626977" evidence="1">
    <location>
        <begin position="23"/>
        <end position="436"/>
    </location>
</feature>
<dbReference type="Pfam" id="PF13416">
    <property type="entry name" value="SBP_bac_8"/>
    <property type="match status" value="1"/>
</dbReference>
<accession>A0A086ZDX2</accession>
<keyword evidence="3" id="KW-1185">Reference proteome</keyword>